<accession>A0A6P6TE08</accession>
<dbReference type="GeneID" id="113700435"/>
<feature type="region of interest" description="Disordered" evidence="1">
    <location>
        <begin position="12"/>
        <end position="40"/>
    </location>
</feature>
<dbReference type="OrthoDB" id="1112980at2759"/>
<evidence type="ECO:0000313" key="3">
    <source>
        <dbReference type="RefSeq" id="XP_027076673.1"/>
    </source>
</evidence>
<evidence type="ECO:0000256" key="1">
    <source>
        <dbReference type="SAM" id="MobiDB-lite"/>
    </source>
</evidence>
<organism evidence="2 3">
    <name type="scientific">Coffea arabica</name>
    <name type="common">Arabian coffee</name>
    <dbReference type="NCBI Taxonomy" id="13443"/>
    <lineage>
        <taxon>Eukaryota</taxon>
        <taxon>Viridiplantae</taxon>
        <taxon>Streptophyta</taxon>
        <taxon>Embryophyta</taxon>
        <taxon>Tracheophyta</taxon>
        <taxon>Spermatophyta</taxon>
        <taxon>Magnoliopsida</taxon>
        <taxon>eudicotyledons</taxon>
        <taxon>Gunneridae</taxon>
        <taxon>Pentapetalae</taxon>
        <taxon>asterids</taxon>
        <taxon>lamiids</taxon>
        <taxon>Gentianales</taxon>
        <taxon>Rubiaceae</taxon>
        <taxon>Ixoroideae</taxon>
        <taxon>Gardenieae complex</taxon>
        <taxon>Bertiereae - Coffeeae clade</taxon>
        <taxon>Coffeeae</taxon>
        <taxon>Coffea</taxon>
    </lineage>
</organism>
<dbReference type="Proteomes" id="UP001652660">
    <property type="component" value="Chromosome 7e"/>
</dbReference>
<proteinExistence type="predicted"/>
<feature type="region of interest" description="Disordered" evidence="1">
    <location>
        <begin position="227"/>
        <end position="295"/>
    </location>
</feature>
<gene>
    <name evidence="3" type="primary">LOC113700435</name>
</gene>
<reference evidence="3" key="2">
    <citation type="submission" date="2025-08" db="UniProtKB">
        <authorList>
            <consortium name="RefSeq"/>
        </authorList>
    </citation>
    <scope>IDENTIFICATION</scope>
    <source>
        <tissue evidence="3">Leaves</tissue>
    </source>
</reference>
<name>A0A6P6TE08_COFAR</name>
<feature type="compositionally biased region" description="Polar residues" evidence="1">
    <location>
        <begin position="272"/>
        <end position="286"/>
    </location>
</feature>
<reference evidence="2" key="1">
    <citation type="journal article" date="2025" name="Foods">
        <title>Unveiling the Microbial Signatures of Arabica Coffee Cherries: Insights into Ripeness Specific Diversity, Functional Traits, and Implications for Quality and Safety.</title>
        <authorList>
            <consortium name="RefSeq"/>
            <person name="Tenea G.N."/>
            <person name="Cifuentes V."/>
            <person name="Reyes P."/>
            <person name="Cevallos-Vallejos M."/>
        </authorList>
    </citation>
    <scope>NUCLEOTIDE SEQUENCE [LARGE SCALE GENOMIC DNA]</scope>
</reference>
<dbReference type="PANTHER" id="PTHR28674">
    <property type="entry name" value="SIMILAR TO DNA SEGMENT, CHR 10, WAYNE STATE UNIVERSITY 102,-EXPRESSED"/>
    <property type="match status" value="1"/>
</dbReference>
<dbReference type="PANTHER" id="PTHR28674:SF1">
    <property type="entry name" value="NOP PROTEIN CHAPERONE 1"/>
    <property type="match status" value="1"/>
</dbReference>
<dbReference type="InterPro" id="IPR027921">
    <property type="entry name" value="NOPCHAP1"/>
</dbReference>
<dbReference type="AlphaFoldDB" id="A0A6P6TE08"/>
<dbReference type="RefSeq" id="XP_027076673.1">
    <property type="nucleotide sequence ID" value="XM_027220872.2"/>
</dbReference>
<dbReference type="Pfam" id="PF15370">
    <property type="entry name" value="NOPCHAP1"/>
    <property type="match status" value="1"/>
</dbReference>
<sequence length="295" mass="32056">MTQKSYLFKCQRKKKSIPPNRHGNAPQTSREESCEALKGHKGHGYRSGLDLFSQTASGCVDTTLEPTKFINYCNEAAATVANEDGGQLSIVKPQPESSIMHAYNSKSKDLLDSEENGNYSASSIESKLLFCKKDDFVQTAKPEGVCIPDKKPDICAVPESNILGKVKDFLGVISEANKRLQYDAKNNAEKYDLEVLHGNESEYIEMDLMLGVADLHTAEAVAAAESAMAGSQPTLAASVSISDDDDDHDIKSNEEVGSDSSNDEEKMFNGAGENSCSDVSRMQASNKRPKIVELS</sequence>
<feature type="compositionally biased region" description="Polar residues" evidence="1">
    <location>
        <begin position="231"/>
        <end position="241"/>
    </location>
</feature>
<evidence type="ECO:0000313" key="2">
    <source>
        <dbReference type="Proteomes" id="UP001652660"/>
    </source>
</evidence>
<keyword evidence="2" id="KW-1185">Reference proteome</keyword>
<feature type="compositionally biased region" description="Basic and acidic residues" evidence="1">
    <location>
        <begin position="29"/>
        <end position="38"/>
    </location>
</feature>
<dbReference type="GO" id="GO:0000492">
    <property type="term" value="P:box C/D snoRNP assembly"/>
    <property type="evidence" value="ECO:0007669"/>
    <property type="project" value="InterPro"/>
</dbReference>
<protein>
    <submittedName>
        <fullName evidence="3">Uncharacterized protein isoform X1</fullName>
    </submittedName>
</protein>
<dbReference type="GO" id="GO:0062064">
    <property type="term" value="F:box C/D methylation guide snoRNP complex binding"/>
    <property type="evidence" value="ECO:0007669"/>
    <property type="project" value="TreeGrafter"/>
</dbReference>